<organism evidence="2">
    <name type="scientific">Trametes versicolor</name>
    <name type="common">White-rot fungus</name>
    <name type="synonym">Coriolus versicolor</name>
    <dbReference type="NCBI Taxonomy" id="5325"/>
    <lineage>
        <taxon>Eukaryota</taxon>
        <taxon>Fungi</taxon>
        <taxon>Dikarya</taxon>
        <taxon>Basidiomycota</taxon>
        <taxon>Agaricomycotina</taxon>
        <taxon>Agaricomycetes</taxon>
        <taxon>Polyporales</taxon>
        <taxon>Polyporaceae</taxon>
        <taxon>Trametes</taxon>
    </lineage>
</organism>
<dbReference type="Gene3D" id="1.10.1320.10">
    <property type="entry name" value="DNA-directed RNA polymerase, N-terminal domain"/>
    <property type="match status" value="1"/>
</dbReference>
<keyword evidence="1" id="KW-0175">Coiled coil</keyword>
<dbReference type="RefSeq" id="YP_010044374.1">
    <property type="nucleotide sequence ID" value="NC_054271.1"/>
</dbReference>
<feature type="coiled-coil region" evidence="1">
    <location>
        <begin position="261"/>
        <end position="288"/>
    </location>
</feature>
<gene>
    <name evidence="2" type="primary">orf759</name>
</gene>
<protein>
    <submittedName>
        <fullName evidence="2">RNA polymerase</fullName>
    </submittedName>
</protein>
<name>A0A7S8WV09_TRAVE</name>
<evidence type="ECO:0000313" key="2">
    <source>
        <dbReference type="EMBL" id="QPF23615.1"/>
    </source>
</evidence>
<dbReference type="EMBL" id="MT479165">
    <property type="protein sequence ID" value="QPF23615.1"/>
    <property type="molecule type" value="Genomic_DNA"/>
</dbReference>
<dbReference type="GeneID" id="63652966"/>
<proteinExistence type="predicted"/>
<dbReference type="InterPro" id="IPR037159">
    <property type="entry name" value="RNA_POL_N_sf"/>
</dbReference>
<feature type="coiled-coil region" evidence="1">
    <location>
        <begin position="319"/>
        <end position="346"/>
    </location>
</feature>
<evidence type="ECO:0000256" key="1">
    <source>
        <dbReference type="SAM" id="Coils"/>
    </source>
</evidence>
<reference evidence="2" key="1">
    <citation type="journal article" name="Sci. Rep.">
        <title>Comparative mitochondrial genome analysis reveals intron dynamics and gene rearrangements in two Trametes species.</title>
        <authorList>
            <person name="Chen C."/>
            <person name="Li Q."/>
            <person name="Fu R."/>
            <person name="Wang J."/>
            <person name="Deng G."/>
            <person name="Chen X."/>
            <person name="Lu D."/>
        </authorList>
    </citation>
    <scope>NUCLEOTIDE SEQUENCE</scope>
</reference>
<sequence>MFKSFGKENLKILFFDIYKNVNKSIFDSVMEYIDELCIITSISLKEILSDIPDNKNVIVSTQSSFIGSLDIVIRSAIEQKLKVTDVLGDIYIIQVSWLKTISLNDDIVEREYRYVNVFNVEGIIYLRTMSYPTFFKNIKKIISESISVYDKEHKDYIGINPIMIFQGLSWGNIVHLFKLHNIDVSRGSITRRHKLSICEYRLSKFIDYFIMPSKEKFYDSYTDKYVTSPRYDRNKEINDVNHPYIDQYVLINKYMSLCLKREEIELKVSVLEKEIENIKSKINGSERVVSNNKSNITEMKDKISFLRQNKVEGIREKQKASITGRIKKLQSEIAELKNVNSDELSDINKLNLDLSQKFKLLNTLKKSVDFVLNNDIVNSKSKIRSLSKNTVGDSNISNRREYHSLSSRRYNSTNKDNKNLTLNINSPIYIELQRIINSSALDEMTQMKIEQFLYNQGLILLKNKKDEVSDINYYKLNPFVLDYLKKSIDELSILIDSNRSNVNNIEGKNSQVSVECLLLNNLNNELIISRLLGRLLRIISNHNLLNKNTYCTDLASDLGNSLLDDYYSVKYSEFIKNNGSKDIGLSEYIQVNKIELDTSNLNNLLIVFGFKLLNFLVETDLIYSEVVTVEKNKSVTIYVAKDQILEIMGKNLGLFSISHKIPMIIPPKPYFRVNSSSHLGGYLLNDKEYINPIIIKNHELRDQSEIRDENIIFDTVNNLSSVGFKINIPVLDFILEKGVEYNLIIDLEFKHPLEDKKKN</sequence>
<dbReference type="InterPro" id="IPR043502">
    <property type="entry name" value="DNA/RNA_pol_sf"/>
</dbReference>
<geneLocation type="mitochondrion" evidence="2"/>
<dbReference type="AlphaFoldDB" id="A0A7S8WV09"/>
<keyword evidence="2" id="KW-0496">Mitochondrion</keyword>
<accession>A0A7S8WV09</accession>
<dbReference type="SUPFAM" id="SSF56672">
    <property type="entry name" value="DNA/RNA polymerases"/>
    <property type="match status" value="1"/>
</dbReference>